<keyword evidence="4" id="KW-1185">Reference proteome</keyword>
<dbReference type="InterPro" id="IPR037830">
    <property type="entry name" value="ZZZ3"/>
</dbReference>
<evidence type="ECO:0000256" key="1">
    <source>
        <dbReference type="SAM" id="Coils"/>
    </source>
</evidence>
<gene>
    <name evidence="3" type="ORF">BP5796_11809</name>
</gene>
<feature type="compositionally biased region" description="Low complexity" evidence="2">
    <location>
        <begin position="69"/>
        <end position="87"/>
    </location>
</feature>
<feature type="compositionally biased region" description="Basic and acidic residues" evidence="2">
    <location>
        <begin position="266"/>
        <end position="278"/>
    </location>
</feature>
<feature type="coiled-coil region" evidence="1">
    <location>
        <begin position="153"/>
        <end position="180"/>
    </location>
</feature>
<dbReference type="OrthoDB" id="20473at2759"/>
<feature type="region of interest" description="Disordered" evidence="2">
    <location>
        <begin position="27"/>
        <end position="142"/>
    </location>
</feature>
<sequence>MYSRAEPWLKRMTVGDLINYSARSEALETSSLQTKYATAGSELRSRGQRRSLSRSMPGLTVNTSPSTQPSRGHSPRSPTSHSRSSSPTRPPYSPITPTLQPARLATATQHGAQPPKPTYTHSTQQPQTTITQPPPQPIDFESNPDVLALKASISILQVQRRNAENDIQALNQTKKRALADPESFVQALSSGKLKHKADTLFAPEGDASDSEDEEGDGTGDGVADVESTTPTAKSWPALPTPQNVVRQPAINWTQYGVIGESLDKLHADQKARPNEGKPQRIGADGTFIFNGEGPKRQADIGIAAPYTPGKDRIDKAKKGGKR</sequence>
<feature type="region of interest" description="Disordered" evidence="2">
    <location>
        <begin position="299"/>
        <end position="322"/>
    </location>
</feature>
<dbReference type="PANTHER" id="PTHR22705:SF0">
    <property type="entry name" value="ZZ-TYPE ZINC FINGER-CONTAINING PROTEIN 3"/>
    <property type="match status" value="1"/>
</dbReference>
<evidence type="ECO:0000313" key="4">
    <source>
        <dbReference type="Proteomes" id="UP000256328"/>
    </source>
</evidence>
<protein>
    <submittedName>
        <fullName evidence="3">Uncharacterized protein</fullName>
    </submittedName>
</protein>
<feature type="compositionally biased region" description="Polar residues" evidence="2">
    <location>
        <begin position="27"/>
        <end position="36"/>
    </location>
</feature>
<organism evidence="3 4">
    <name type="scientific">Coleophoma crateriformis</name>
    <dbReference type="NCBI Taxonomy" id="565419"/>
    <lineage>
        <taxon>Eukaryota</taxon>
        <taxon>Fungi</taxon>
        <taxon>Dikarya</taxon>
        <taxon>Ascomycota</taxon>
        <taxon>Pezizomycotina</taxon>
        <taxon>Leotiomycetes</taxon>
        <taxon>Helotiales</taxon>
        <taxon>Dermateaceae</taxon>
        <taxon>Coleophoma</taxon>
    </lineage>
</organism>
<comment type="caution">
    <text evidence="3">The sequence shown here is derived from an EMBL/GenBank/DDBJ whole genome shotgun (WGS) entry which is preliminary data.</text>
</comment>
<feature type="compositionally biased region" description="Acidic residues" evidence="2">
    <location>
        <begin position="206"/>
        <end position="217"/>
    </location>
</feature>
<evidence type="ECO:0000256" key="2">
    <source>
        <dbReference type="SAM" id="MobiDB-lite"/>
    </source>
</evidence>
<feature type="compositionally biased region" description="Basic and acidic residues" evidence="2">
    <location>
        <begin position="309"/>
        <end position="322"/>
    </location>
</feature>
<keyword evidence="1" id="KW-0175">Coiled coil</keyword>
<dbReference type="EMBL" id="PDLN01000019">
    <property type="protein sequence ID" value="RDW60203.1"/>
    <property type="molecule type" value="Genomic_DNA"/>
</dbReference>
<dbReference type="AlphaFoldDB" id="A0A3D8QED5"/>
<accession>A0A3D8QED5</accession>
<name>A0A3D8QED5_9HELO</name>
<dbReference type="PANTHER" id="PTHR22705">
    <property type="entry name" value="ZINC FINGER, ZZ DOMAIN CONTAINING 3"/>
    <property type="match status" value="1"/>
</dbReference>
<feature type="region of interest" description="Disordered" evidence="2">
    <location>
        <begin position="202"/>
        <end position="242"/>
    </location>
</feature>
<reference evidence="3 4" key="1">
    <citation type="journal article" date="2018" name="IMA Fungus">
        <title>IMA Genome-F 9: Draft genome sequence of Annulohypoxylon stygium, Aspergillus mulundensis, Berkeleyomyces basicola (syn. Thielaviopsis basicola), Ceratocystis smalleyi, two Cercospora beticola strains, Coleophoma cylindrospora, Fusarium fracticaudum, Phialophora cf. hyalina, and Morchella septimelata.</title>
        <authorList>
            <person name="Wingfield B.D."/>
            <person name="Bills G.F."/>
            <person name="Dong Y."/>
            <person name="Huang W."/>
            <person name="Nel W.J."/>
            <person name="Swalarsk-Parry B.S."/>
            <person name="Vaghefi N."/>
            <person name="Wilken P.M."/>
            <person name="An Z."/>
            <person name="de Beer Z.W."/>
            <person name="De Vos L."/>
            <person name="Chen L."/>
            <person name="Duong T.A."/>
            <person name="Gao Y."/>
            <person name="Hammerbacher A."/>
            <person name="Kikkert J.R."/>
            <person name="Li Y."/>
            <person name="Li H."/>
            <person name="Li K."/>
            <person name="Li Q."/>
            <person name="Liu X."/>
            <person name="Ma X."/>
            <person name="Naidoo K."/>
            <person name="Pethybridge S.J."/>
            <person name="Sun J."/>
            <person name="Steenkamp E.T."/>
            <person name="van der Nest M.A."/>
            <person name="van Wyk S."/>
            <person name="Wingfield M.J."/>
            <person name="Xiong C."/>
            <person name="Yue Q."/>
            <person name="Zhang X."/>
        </authorList>
    </citation>
    <scope>NUCLEOTIDE SEQUENCE [LARGE SCALE GENOMIC DNA]</scope>
    <source>
        <strain evidence="3 4">BP5796</strain>
    </source>
</reference>
<feature type="region of interest" description="Disordered" evidence="2">
    <location>
        <begin position="266"/>
        <end position="285"/>
    </location>
</feature>
<dbReference type="Proteomes" id="UP000256328">
    <property type="component" value="Unassembled WGS sequence"/>
</dbReference>
<evidence type="ECO:0000313" key="3">
    <source>
        <dbReference type="EMBL" id="RDW60203.1"/>
    </source>
</evidence>
<proteinExistence type="predicted"/>